<reference evidence="1 2" key="1">
    <citation type="submission" date="2023-09" db="EMBL/GenBank/DDBJ databases">
        <title>Nesidiocoris tenuis whole genome shotgun sequence.</title>
        <authorList>
            <person name="Shibata T."/>
            <person name="Shimoda M."/>
            <person name="Kobayashi T."/>
            <person name="Uehara T."/>
        </authorList>
    </citation>
    <scope>NUCLEOTIDE SEQUENCE [LARGE SCALE GENOMIC DNA]</scope>
    <source>
        <strain evidence="1 2">Japan</strain>
    </source>
</reference>
<proteinExistence type="predicted"/>
<evidence type="ECO:0000313" key="1">
    <source>
        <dbReference type="EMBL" id="BES90005.1"/>
    </source>
</evidence>
<dbReference type="Proteomes" id="UP001307889">
    <property type="component" value="Chromosome 2"/>
</dbReference>
<accession>A0ABN7ACK2</accession>
<evidence type="ECO:0000313" key="2">
    <source>
        <dbReference type="Proteomes" id="UP001307889"/>
    </source>
</evidence>
<sequence length="114" mass="12429">MRSGGADHVKYIHLVTLGFAELVGGRSAARRTMRPLPFRRRRRRPLLVNLQPSGKASADLRPTSRGSFARLFRIDWPGSALDRKSRPATGGAYSGGAAPIALYLMNPGTCKPLE</sequence>
<keyword evidence="2" id="KW-1185">Reference proteome</keyword>
<protein>
    <submittedName>
        <fullName evidence="1">Uncharacterized protein</fullName>
    </submittedName>
</protein>
<name>A0ABN7ACK2_9HEMI</name>
<gene>
    <name evidence="1" type="ORF">NTJ_02813</name>
</gene>
<dbReference type="EMBL" id="AP028910">
    <property type="protein sequence ID" value="BES90005.1"/>
    <property type="molecule type" value="Genomic_DNA"/>
</dbReference>
<organism evidence="1 2">
    <name type="scientific">Nesidiocoris tenuis</name>
    <dbReference type="NCBI Taxonomy" id="355587"/>
    <lineage>
        <taxon>Eukaryota</taxon>
        <taxon>Metazoa</taxon>
        <taxon>Ecdysozoa</taxon>
        <taxon>Arthropoda</taxon>
        <taxon>Hexapoda</taxon>
        <taxon>Insecta</taxon>
        <taxon>Pterygota</taxon>
        <taxon>Neoptera</taxon>
        <taxon>Paraneoptera</taxon>
        <taxon>Hemiptera</taxon>
        <taxon>Heteroptera</taxon>
        <taxon>Panheteroptera</taxon>
        <taxon>Cimicomorpha</taxon>
        <taxon>Miridae</taxon>
        <taxon>Dicyphina</taxon>
        <taxon>Nesidiocoris</taxon>
    </lineage>
</organism>